<comment type="caution">
    <text evidence="4">The sequence shown here is derived from an EMBL/GenBank/DDBJ whole genome shotgun (WGS) entry which is preliminary data.</text>
</comment>
<evidence type="ECO:0000256" key="3">
    <source>
        <dbReference type="ARBA" id="ARBA00022842"/>
    </source>
</evidence>
<evidence type="ECO:0000313" key="4">
    <source>
        <dbReference type="EMBL" id="MBD1390300.1"/>
    </source>
</evidence>
<keyword evidence="3" id="KW-0460">Magnesium</keyword>
<evidence type="ECO:0000313" key="5">
    <source>
        <dbReference type="Proteomes" id="UP000638014"/>
    </source>
</evidence>
<dbReference type="GO" id="GO:0000287">
    <property type="term" value="F:magnesium ion binding"/>
    <property type="evidence" value="ECO:0007669"/>
    <property type="project" value="TreeGrafter"/>
</dbReference>
<dbReference type="SUPFAM" id="SSF56784">
    <property type="entry name" value="HAD-like"/>
    <property type="match status" value="1"/>
</dbReference>
<dbReference type="InterPro" id="IPR023214">
    <property type="entry name" value="HAD_sf"/>
</dbReference>
<dbReference type="GO" id="GO:0005829">
    <property type="term" value="C:cytosol"/>
    <property type="evidence" value="ECO:0007669"/>
    <property type="project" value="TreeGrafter"/>
</dbReference>
<dbReference type="PANTHER" id="PTHR10000:SF8">
    <property type="entry name" value="HAD SUPERFAMILY HYDROLASE-LIKE, TYPE 3"/>
    <property type="match status" value="1"/>
</dbReference>
<keyword evidence="2 4" id="KW-0378">Hydrolase</keyword>
<dbReference type="EMBL" id="JACXAF010000016">
    <property type="protein sequence ID" value="MBD1390300.1"/>
    <property type="molecule type" value="Genomic_DNA"/>
</dbReference>
<dbReference type="InterPro" id="IPR006379">
    <property type="entry name" value="HAD-SF_hydro_IIB"/>
</dbReference>
<protein>
    <submittedName>
        <fullName evidence="4">HAD-IIB family hydrolase</fullName>
    </submittedName>
</protein>
<dbReference type="Pfam" id="PF08282">
    <property type="entry name" value="Hydrolase_3"/>
    <property type="match status" value="2"/>
</dbReference>
<dbReference type="RefSeq" id="WP_191145372.1">
    <property type="nucleotide sequence ID" value="NZ_JACXAF010000016.1"/>
</dbReference>
<proteinExistence type="predicted"/>
<sequence>MIGQPLIFTDLDGTLLDHFSYSFEPAQALLSYFDEQQIPVIANTSKTCAELIHIRKEINNSAPFIVENGAAVYLPKKLFPDCPPDCHDDGALWRYQMSRPRAHWLDLLHSLKPSFQSLYTSFSNLSIEQLVQLTGLTTEQAERAAQRQFGEPVLWHGNREDKLLFIEAINELGGNVLQGGRFLHVGDAVNKGSAMQWLKQLYSNQHPDKDFQSIALGDSQNDVDMLELADHAVVIASPTHSAPSLQRQHNLNYSKAYGPEGWRETLIQLLDIPAQALLEREK</sequence>
<evidence type="ECO:0000256" key="1">
    <source>
        <dbReference type="ARBA" id="ARBA00022723"/>
    </source>
</evidence>
<dbReference type="SFLD" id="SFLDG01142">
    <property type="entry name" value="C2.B.2:_Mannosyl-3-phosphoglyc"/>
    <property type="match status" value="1"/>
</dbReference>
<keyword evidence="5" id="KW-1185">Reference proteome</keyword>
<dbReference type="PANTHER" id="PTHR10000">
    <property type="entry name" value="PHOSPHOSERINE PHOSPHATASE"/>
    <property type="match status" value="1"/>
</dbReference>
<dbReference type="AlphaFoldDB" id="A0A8J6UMA0"/>
<dbReference type="GO" id="GO:0050531">
    <property type="term" value="F:mannosyl-3-phosphoglycerate phosphatase activity"/>
    <property type="evidence" value="ECO:0007669"/>
    <property type="project" value="InterPro"/>
</dbReference>
<dbReference type="Gene3D" id="3.30.980.20">
    <property type="entry name" value="Putative mannosyl-3-phosphoglycerate phosphatase, domain 2"/>
    <property type="match status" value="1"/>
</dbReference>
<name>A0A8J6UMA0_9GAMM</name>
<reference evidence="4" key="1">
    <citation type="submission" date="2020-09" db="EMBL/GenBank/DDBJ databases">
        <title>A novel bacterium of genus Neiella, isolated from South China Sea.</title>
        <authorList>
            <person name="Huang H."/>
            <person name="Mo K."/>
            <person name="Hu Y."/>
        </authorList>
    </citation>
    <scope>NUCLEOTIDE SEQUENCE</scope>
    <source>
        <strain evidence="4">HB171785</strain>
    </source>
</reference>
<organism evidence="4 5">
    <name type="scientific">Neiella litorisoli</name>
    <dbReference type="NCBI Taxonomy" id="2771431"/>
    <lineage>
        <taxon>Bacteria</taxon>
        <taxon>Pseudomonadati</taxon>
        <taxon>Pseudomonadota</taxon>
        <taxon>Gammaproteobacteria</taxon>
        <taxon>Alteromonadales</taxon>
        <taxon>Echinimonadaceae</taxon>
        <taxon>Neiella</taxon>
    </lineage>
</organism>
<dbReference type="NCBIfam" id="TIGR01486">
    <property type="entry name" value="HAD-SF-IIB-MPGP"/>
    <property type="match status" value="1"/>
</dbReference>
<gene>
    <name evidence="4" type="ORF">IC617_12730</name>
</gene>
<dbReference type="NCBIfam" id="TIGR01484">
    <property type="entry name" value="HAD-SF-IIB"/>
    <property type="match status" value="1"/>
</dbReference>
<accession>A0A8J6UMA0</accession>
<dbReference type="GO" id="GO:0051479">
    <property type="term" value="P:mannosylglycerate biosynthetic process"/>
    <property type="evidence" value="ECO:0007669"/>
    <property type="project" value="InterPro"/>
</dbReference>
<dbReference type="InterPro" id="IPR006381">
    <property type="entry name" value="HAD-SF-IIB-MPGP"/>
</dbReference>
<dbReference type="Gene3D" id="3.40.50.1000">
    <property type="entry name" value="HAD superfamily/HAD-like"/>
    <property type="match status" value="1"/>
</dbReference>
<keyword evidence="1" id="KW-0479">Metal-binding</keyword>
<dbReference type="Proteomes" id="UP000638014">
    <property type="component" value="Unassembled WGS sequence"/>
</dbReference>
<dbReference type="SFLD" id="SFLDG01140">
    <property type="entry name" value="C2.B:_Phosphomannomutase_and_P"/>
    <property type="match status" value="1"/>
</dbReference>
<evidence type="ECO:0000256" key="2">
    <source>
        <dbReference type="ARBA" id="ARBA00022801"/>
    </source>
</evidence>
<dbReference type="InterPro" id="IPR036412">
    <property type="entry name" value="HAD-like_sf"/>
</dbReference>
<dbReference type="SFLD" id="SFLDS00003">
    <property type="entry name" value="Haloacid_Dehalogenase"/>
    <property type="match status" value="1"/>
</dbReference>